<sequence length="225" mass="24884">MIGIGADEHPSASVIQHHFIQIDIFCAAQRAGLVEALDFKRMILEIEADDVGVGRYGIDALLAPGAEQLQRVRHVHFRVVEFRGWRWIHHITPGHLHRIGVGGGDAAVAGNVLIELDVHQAIFLQRVHDARFGLARLEETQRLGNGYLIDKHLAGMQFLFRNAVPRLDDGGILRSGRDGNIRHLLEEGADRNRIGRVIGAWSITFSTSSGPRMEAVNCTPPVPQP</sequence>
<proteinExistence type="predicted"/>
<organism evidence="1 2">
    <name type="scientific">Bradyrhizobium lupini HPC(L)</name>
    <dbReference type="NCBI Taxonomy" id="1229491"/>
    <lineage>
        <taxon>Bacteria</taxon>
        <taxon>Pseudomonadati</taxon>
        <taxon>Pseudomonadota</taxon>
        <taxon>Alphaproteobacteria</taxon>
        <taxon>Hyphomicrobiales</taxon>
        <taxon>Nitrobacteraceae</taxon>
        <taxon>Bradyrhizobium</taxon>
    </lineage>
</organism>
<reference evidence="1 2" key="1">
    <citation type="journal article" date="2013" name="Genome Announc.">
        <title>Genome Sequence of Rhizobium lupini HPC(L) Isolated from Saline Desert Soil, Kutch (Gujarat).</title>
        <authorList>
            <person name="Agarwal L."/>
            <person name="Purohit H.J."/>
        </authorList>
    </citation>
    <scope>NUCLEOTIDE SEQUENCE [LARGE SCALE GENOMIC DNA]</scope>
    <source>
        <strain evidence="2">HPC(L)</strain>
    </source>
</reference>
<dbReference type="GO" id="GO:0016829">
    <property type="term" value="F:lyase activity"/>
    <property type="evidence" value="ECO:0007669"/>
    <property type="project" value="UniProtKB-KW"/>
</dbReference>
<accession>A0ABP2RML2</accession>
<evidence type="ECO:0000313" key="1">
    <source>
        <dbReference type="EMBL" id="EKJ94209.1"/>
    </source>
</evidence>
<dbReference type="EMBL" id="AMQQ01000030">
    <property type="protein sequence ID" value="EKJ94209.1"/>
    <property type="molecule type" value="Genomic_DNA"/>
</dbReference>
<keyword evidence="2" id="KW-1185">Reference proteome</keyword>
<gene>
    <name evidence="1" type="ORF">C241_20316</name>
</gene>
<dbReference type="Proteomes" id="UP000017668">
    <property type="component" value="Unassembled WGS sequence"/>
</dbReference>
<evidence type="ECO:0000313" key="2">
    <source>
        <dbReference type="Proteomes" id="UP000017668"/>
    </source>
</evidence>
<keyword evidence="1" id="KW-0456">Lyase</keyword>
<name>A0ABP2RML2_RHILU</name>
<protein>
    <submittedName>
        <fullName evidence="1">Carbon-phosphorus lyase complex subunit</fullName>
    </submittedName>
</protein>
<comment type="caution">
    <text evidence="1">The sequence shown here is derived from an EMBL/GenBank/DDBJ whole genome shotgun (WGS) entry which is preliminary data.</text>
</comment>